<dbReference type="Pfam" id="PF00339">
    <property type="entry name" value="Arrestin_N"/>
    <property type="match status" value="1"/>
</dbReference>
<accession>A0A8J6FJE6</accession>
<feature type="domain" description="Arrestin C-terminal-like" evidence="4">
    <location>
        <begin position="165"/>
        <end position="292"/>
    </location>
</feature>
<keyword evidence="6" id="KW-1185">Reference proteome</keyword>
<dbReference type="InterPro" id="IPR011022">
    <property type="entry name" value="Arrestin_C-like"/>
</dbReference>
<dbReference type="EMBL" id="WNTK01000002">
    <property type="protein sequence ID" value="KAG9489104.1"/>
    <property type="molecule type" value="Genomic_DNA"/>
</dbReference>
<comment type="caution">
    <text evidence="5">The sequence shown here is derived from an EMBL/GenBank/DDBJ whole genome shotgun (WGS) entry which is preliminary data.</text>
</comment>
<dbReference type="Proteomes" id="UP000770717">
    <property type="component" value="Unassembled WGS sequence"/>
</dbReference>
<dbReference type="SUPFAM" id="SSF81296">
    <property type="entry name" value="E set domains"/>
    <property type="match status" value="2"/>
</dbReference>
<dbReference type="GO" id="GO:0007601">
    <property type="term" value="P:visual perception"/>
    <property type="evidence" value="ECO:0007669"/>
    <property type="project" value="UniProtKB-KW"/>
</dbReference>
<dbReference type="InterPro" id="IPR011021">
    <property type="entry name" value="Arrestin-like_N"/>
</dbReference>
<dbReference type="OrthoDB" id="2333384at2759"/>
<dbReference type="GO" id="GO:0015031">
    <property type="term" value="P:protein transport"/>
    <property type="evidence" value="ECO:0007669"/>
    <property type="project" value="TreeGrafter"/>
</dbReference>
<dbReference type="InterPro" id="IPR014752">
    <property type="entry name" value="Arrestin-like_C"/>
</dbReference>
<evidence type="ECO:0000259" key="4">
    <source>
        <dbReference type="SMART" id="SM01017"/>
    </source>
</evidence>
<keyword evidence="2" id="KW-0844">Vision</keyword>
<dbReference type="PANTHER" id="PTHR11188">
    <property type="entry name" value="ARRESTIN DOMAIN CONTAINING PROTEIN"/>
    <property type="match status" value="1"/>
</dbReference>
<evidence type="ECO:0000256" key="1">
    <source>
        <dbReference type="ARBA" id="ARBA00005298"/>
    </source>
</evidence>
<dbReference type="AlphaFoldDB" id="A0A8J6FJE6"/>
<proteinExistence type="inferred from homology"/>
<evidence type="ECO:0000313" key="5">
    <source>
        <dbReference type="EMBL" id="KAG9489103.1"/>
    </source>
</evidence>
<protein>
    <recommendedName>
        <fullName evidence="4">Arrestin C-terminal-like domain-containing protein</fullName>
    </recommendedName>
</protein>
<evidence type="ECO:0000256" key="2">
    <source>
        <dbReference type="ARBA" id="ARBA00023305"/>
    </source>
</evidence>
<gene>
    <name evidence="5" type="ORF">GDO78_005216</name>
</gene>
<comment type="similarity">
    <text evidence="1">Belongs to the arrestin family.</text>
</comment>
<reference evidence="5" key="1">
    <citation type="thesis" date="2020" institute="ProQuest LLC" country="789 East Eisenhower Parkway, Ann Arbor, MI, USA">
        <title>Comparative Genomics and Chromosome Evolution.</title>
        <authorList>
            <person name="Mudd A.B."/>
        </authorList>
    </citation>
    <scope>NUCLEOTIDE SEQUENCE</scope>
    <source>
        <strain evidence="5">HN-11 Male</strain>
        <tissue evidence="5">Kidney and liver</tissue>
    </source>
</reference>
<dbReference type="SMART" id="SM01017">
    <property type="entry name" value="Arrestin_C"/>
    <property type="match status" value="1"/>
</dbReference>
<dbReference type="PANTHER" id="PTHR11188:SF16">
    <property type="entry name" value="ARRESTIN DOMAIN-CONTAINING PROTEIN 4"/>
    <property type="match status" value="1"/>
</dbReference>
<sequence length="395" mass="43394">MVRGVLMSIVLDNERTNGYAAGESVSGEVILELSEDIQVLGLHLRAHGGAFAALTVNRGGEWVECLNEKITILAASTGESNRFTAGNHKLPFNFQLPNGPLVTSFNGKYGSVQYRLTSVLERPLLPAYIVHRELRVSSRIDVNSPSLLTPVQQSKEKTVGCWLCTSGPISLSARIGRKGYCNGEAIPIYAEIENGSSRLVVPKAAIFQIQSFIVHGKMKTHRQMLARVRGNHIASGSTETWNGKTLKIPPVTPTITDCHIIRVDYVLAVYIHIPGAKKLKVELPLVIGTVPFNGFWYRNSSATSQFTVDMSWLALTLPEQPEAPPNYADIVSEEELSWGAPIGTDQSDLVEGLHLPPFTVIQEFRFQPPPLYSEIDPHPANHPTVQRTTSLIQEG</sequence>
<dbReference type="GO" id="GO:0005886">
    <property type="term" value="C:plasma membrane"/>
    <property type="evidence" value="ECO:0007669"/>
    <property type="project" value="TreeGrafter"/>
</dbReference>
<dbReference type="InterPro" id="IPR014756">
    <property type="entry name" value="Ig_E-set"/>
</dbReference>
<evidence type="ECO:0000313" key="6">
    <source>
        <dbReference type="Proteomes" id="UP000770717"/>
    </source>
</evidence>
<dbReference type="Pfam" id="PF02752">
    <property type="entry name" value="Arrestin_C"/>
    <property type="match status" value="1"/>
</dbReference>
<feature type="compositionally biased region" description="Polar residues" evidence="3">
    <location>
        <begin position="383"/>
        <end position="395"/>
    </location>
</feature>
<feature type="region of interest" description="Disordered" evidence="3">
    <location>
        <begin position="373"/>
        <end position="395"/>
    </location>
</feature>
<keyword evidence="2" id="KW-0716">Sensory transduction</keyword>
<organism evidence="5 6">
    <name type="scientific">Eleutherodactylus coqui</name>
    <name type="common">Puerto Rican coqui</name>
    <dbReference type="NCBI Taxonomy" id="57060"/>
    <lineage>
        <taxon>Eukaryota</taxon>
        <taxon>Metazoa</taxon>
        <taxon>Chordata</taxon>
        <taxon>Craniata</taxon>
        <taxon>Vertebrata</taxon>
        <taxon>Euteleostomi</taxon>
        <taxon>Amphibia</taxon>
        <taxon>Batrachia</taxon>
        <taxon>Anura</taxon>
        <taxon>Neobatrachia</taxon>
        <taxon>Hyloidea</taxon>
        <taxon>Eleutherodactylidae</taxon>
        <taxon>Eleutherodactylinae</taxon>
        <taxon>Eleutherodactylus</taxon>
        <taxon>Eleutherodactylus</taxon>
    </lineage>
</organism>
<name>A0A8J6FJE6_ELECQ</name>
<dbReference type="GO" id="GO:1990756">
    <property type="term" value="F:ubiquitin-like ligase-substrate adaptor activity"/>
    <property type="evidence" value="ECO:0007669"/>
    <property type="project" value="TreeGrafter"/>
</dbReference>
<dbReference type="EMBL" id="WNTK01000002">
    <property type="protein sequence ID" value="KAG9489103.1"/>
    <property type="molecule type" value="Genomic_DNA"/>
</dbReference>
<evidence type="ECO:0000256" key="3">
    <source>
        <dbReference type="SAM" id="MobiDB-lite"/>
    </source>
</evidence>
<dbReference type="Gene3D" id="2.60.40.640">
    <property type="match status" value="2"/>
</dbReference>
<dbReference type="GO" id="GO:0005737">
    <property type="term" value="C:cytoplasm"/>
    <property type="evidence" value="ECO:0007669"/>
    <property type="project" value="TreeGrafter"/>
</dbReference>
<dbReference type="InterPro" id="IPR050357">
    <property type="entry name" value="Arrestin_domain-protein"/>
</dbReference>